<evidence type="ECO:0000313" key="3">
    <source>
        <dbReference type="Proteomes" id="UP000055045"/>
    </source>
</evidence>
<name>A0A117NRY1_PENFR</name>
<dbReference type="AlphaFoldDB" id="A0A117NRY1"/>
<sequence length="95" mass="10246">MFPKLRFGSRALVKAERDPTVGAVKCAESDYMGGAPESAAHPISCANGHVETLRPSTDGSEKELEKKRNSDRGNRTPGCRVRDGDVSHYTISDIG</sequence>
<protein>
    <submittedName>
        <fullName evidence="2">Uncharacterized protein</fullName>
    </submittedName>
</protein>
<keyword evidence="3" id="KW-1185">Reference proteome</keyword>
<organism evidence="2 3">
    <name type="scientific">Penicillium freii</name>
    <dbReference type="NCBI Taxonomy" id="48697"/>
    <lineage>
        <taxon>Eukaryota</taxon>
        <taxon>Fungi</taxon>
        <taxon>Dikarya</taxon>
        <taxon>Ascomycota</taxon>
        <taxon>Pezizomycotina</taxon>
        <taxon>Eurotiomycetes</taxon>
        <taxon>Eurotiomycetidae</taxon>
        <taxon>Eurotiales</taxon>
        <taxon>Aspergillaceae</taxon>
        <taxon>Penicillium</taxon>
    </lineage>
</organism>
<dbReference type="Proteomes" id="UP000055045">
    <property type="component" value="Unassembled WGS sequence"/>
</dbReference>
<feature type="region of interest" description="Disordered" evidence="1">
    <location>
        <begin position="50"/>
        <end position="95"/>
    </location>
</feature>
<evidence type="ECO:0000313" key="2">
    <source>
        <dbReference type="EMBL" id="KUM66171.1"/>
    </source>
</evidence>
<feature type="compositionally biased region" description="Basic and acidic residues" evidence="1">
    <location>
        <begin position="59"/>
        <end position="86"/>
    </location>
</feature>
<proteinExistence type="predicted"/>
<dbReference type="EMBL" id="LLXE01000013">
    <property type="protein sequence ID" value="KUM66171.1"/>
    <property type="molecule type" value="Genomic_DNA"/>
</dbReference>
<accession>A0A117NRY1</accession>
<reference evidence="2 3" key="1">
    <citation type="submission" date="2015-10" db="EMBL/GenBank/DDBJ databases">
        <title>Genome sequencing of Penicillium freii.</title>
        <authorList>
            <person name="Nguyen H.D."/>
            <person name="Visagie C.M."/>
            <person name="Seifert K.A."/>
        </authorList>
    </citation>
    <scope>NUCLEOTIDE SEQUENCE [LARGE SCALE GENOMIC DNA]</scope>
    <source>
        <strain evidence="2 3">DAOM 242723</strain>
    </source>
</reference>
<evidence type="ECO:0000256" key="1">
    <source>
        <dbReference type="SAM" id="MobiDB-lite"/>
    </source>
</evidence>
<comment type="caution">
    <text evidence="2">The sequence shown here is derived from an EMBL/GenBank/DDBJ whole genome shotgun (WGS) entry which is preliminary data.</text>
</comment>
<gene>
    <name evidence="2" type="ORF">ACN42_g866</name>
</gene>